<keyword evidence="2" id="KW-1185">Reference proteome</keyword>
<name>A0A238Z1V4_9BACT</name>
<sequence length="379" mass="42451">MTASLPFLSYRPAVAASGCFRCLVVLLALLLLGLEASAQTINTDAVTRYWELTDALRQNQPITDQAWDEFITMPGNTTYIRNTFLPDPKSKSSLQYYRQALEVVYMPKHDSVRRAKLQAKEQPYVLIEDYKQREADYRQYIQQTVQSPDYLPLMYRLAYEYLPAAAHTKVPDLKMYYTAIGNGATSQKEGIFFSLKVVVDDDKAKPGIIEAHEMHHQLIPIKQFGTIAAEDKGLMWALRGIRAEGIADLIDKKALYQVPGDPHRVRAQFLDPAPRAILRLDSVLQVVAGGATTGKSASFYQQILGFSGHVPGCYMARIIEAQGHRNALVAEADNPFAFVRLYQKAAKKSAARPPLFSKATMIYLATLEKRYLAQVPKAG</sequence>
<gene>
    <name evidence="1" type="ORF">SAMN06269173_106239</name>
</gene>
<dbReference type="RefSeq" id="WP_089333304.1">
    <property type="nucleotide sequence ID" value="NZ_FZNS01000006.1"/>
</dbReference>
<dbReference type="EMBL" id="FZNS01000006">
    <property type="protein sequence ID" value="SNR76823.1"/>
    <property type="molecule type" value="Genomic_DNA"/>
</dbReference>
<organism evidence="1 2">
    <name type="scientific">Hymenobacter mucosus</name>
    <dbReference type="NCBI Taxonomy" id="1411120"/>
    <lineage>
        <taxon>Bacteria</taxon>
        <taxon>Pseudomonadati</taxon>
        <taxon>Bacteroidota</taxon>
        <taxon>Cytophagia</taxon>
        <taxon>Cytophagales</taxon>
        <taxon>Hymenobacteraceae</taxon>
        <taxon>Hymenobacter</taxon>
    </lineage>
</organism>
<dbReference type="InterPro" id="IPR043754">
    <property type="entry name" value="DUF5700"/>
</dbReference>
<accession>A0A238Z1V4</accession>
<dbReference type="Pfam" id="PF18958">
    <property type="entry name" value="DUF5700"/>
    <property type="match status" value="1"/>
</dbReference>
<reference evidence="2" key="1">
    <citation type="submission" date="2017-06" db="EMBL/GenBank/DDBJ databases">
        <authorList>
            <person name="Varghese N."/>
            <person name="Submissions S."/>
        </authorList>
    </citation>
    <scope>NUCLEOTIDE SEQUENCE [LARGE SCALE GENOMIC DNA]</scope>
    <source>
        <strain evidence="2">DSM 28041</strain>
    </source>
</reference>
<dbReference type="AlphaFoldDB" id="A0A238Z1V4"/>
<protein>
    <submittedName>
        <fullName evidence="1">Uncharacterized protein</fullName>
    </submittedName>
</protein>
<dbReference type="Proteomes" id="UP000198310">
    <property type="component" value="Unassembled WGS sequence"/>
</dbReference>
<evidence type="ECO:0000313" key="2">
    <source>
        <dbReference type="Proteomes" id="UP000198310"/>
    </source>
</evidence>
<proteinExistence type="predicted"/>
<evidence type="ECO:0000313" key="1">
    <source>
        <dbReference type="EMBL" id="SNR76823.1"/>
    </source>
</evidence>